<protein>
    <submittedName>
        <fullName evidence="1">Uncharacterized protein</fullName>
    </submittedName>
</protein>
<dbReference type="Proteomes" id="UP000509636">
    <property type="component" value="Chromosome"/>
</dbReference>
<evidence type="ECO:0000313" key="2">
    <source>
        <dbReference type="Proteomes" id="UP000509636"/>
    </source>
</evidence>
<dbReference type="RefSeq" id="WP_049420051.1">
    <property type="nucleotide sequence ID" value="NZ_CP031277.1"/>
</dbReference>
<dbReference type="EMBL" id="CP054550">
    <property type="protein sequence ID" value="QKQ29229.1"/>
    <property type="molecule type" value="Genomic_DNA"/>
</dbReference>
<dbReference type="AlphaFoldDB" id="A0A6N0I3R2"/>
<accession>A0A6N0I3R2</accession>
<organism evidence="1 2">
    <name type="scientific">Staphylococcus hominis</name>
    <dbReference type="NCBI Taxonomy" id="1290"/>
    <lineage>
        <taxon>Bacteria</taxon>
        <taxon>Bacillati</taxon>
        <taxon>Bacillota</taxon>
        <taxon>Bacilli</taxon>
        <taxon>Bacillales</taxon>
        <taxon>Staphylococcaceae</taxon>
        <taxon>Staphylococcus</taxon>
    </lineage>
</organism>
<gene>
    <name evidence="1" type="ORF">FOB69_09005</name>
</gene>
<proteinExistence type="predicted"/>
<sequence length="91" mass="10407">MIKLEKGARIYPYISEKALVKIMPAPDNLYSRTKDAKTNLYVYSPIVCMALMNGGKVVFCDTDDMGNIDGIEGKLIFKYNEETQEFENWSK</sequence>
<evidence type="ECO:0000313" key="1">
    <source>
        <dbReference type="EMBL" id="QKQ29229.1"/>
    </source>
</evidence>
<reference evidence="1 2" key="1">
    <citation type="submission" date="2019-09" db="EMBL/GenBank/DDBJ databases">
        <title>FDA dAtabase for Regulatory Grade micrObial Sequences (FDA-ARGOS): Supporting development and validation of Infectious Disease Dx tests.</title>
        <authorList>
            <person name="Sciortino C."/>
            <person name="Tallon L."/>
            <person name="Sadzewicz L."/>
            <person name="Vavikolanu K."/>
            <person name="Mehta A."/>
            <person name="Aluvathingal J."/>
            <person name="Nadendla S."/>
            <person name="Nandy P."/>
            <person name="Geyer C."/>
            <person name="Yan Y."/>
            <person name="Sichtig H."/>
        </authorList>
    </citation>
    <scope>NUCLEOTIDE SEQUENCE [LARGE SCALE GENOMIC DNA]</scope>
    <source>
        <strain evidence="1 2">FDAARGOS_661</strain>
    </source>
</reference>
<name>A0A6N0I3R2_STAHO</name>